<reference evidence="1" key="1">
    <citation type="submission" date="2022-07" db="EMBL/GenBank/DDBJ databases">
        <title>Phylogenomic reconstructions and comparative analyses of Kickxellomycotina fungi.</title>
        <authorList>
            <person name="Reynolds N.K."/>
            <person name="Stajich J.E."/>
            <person name="Barry K."/>
            <person name="Grigoriev I.V."/>
            <person name="Crous P."/>
            <person name="Smith M.E."/>
        </authorList>
    </citation>
    <scope>NUCLEOTIDE SEQUENCE</scope>
    <source>
        <strain evidence="1">Benny 63K</strain>
    </source>
</reference>
<organism evidence="1 2">
    <name type="scientific">Kickxella alabastrina</name>
    <dbReference type="NCBI Taxonomy" id="61397"/>
    <lineage>
        <taxon>Eukaryota</taxon>
        <taxon>Fungi</taxon>
        <taxon>Fungi incertae sedis</taxon>
        <taxon>Zoopagomycota</taxon>
        <taxon>Kickxellomycotina</taxon>
        <taxon>Kickxellomycetes</taxon>
        <taxon>Kickxellales</taxon>
        <taxon>Kickxellaceae</taxon>
        <taxon>Kickxella</taxon>
    </lineage>
</organism>
<evidence type="ECO:0000313" key="2">
    <source>
        <dbReference type="Proteomes" id="UP001150581"/>
    </source>
</evidence>
<evidence type="ECO:0000313" key="1">
    <source>
        <dbReference type="EMBL" id="KAJ1895794.1"/>
    </source>
</evidence>
<gene>
    <name evidence="1" type="ORF">LPJ66_004368</name>
</gene>
<dbReference type="EMBL" id="JANBPG010000523">
    <property type="protein sequence ID" value="KAJ1895794.1"/>
    <property type="molecule type" value="Genomic_DNA"/>
</dbReference>
<proteinExistence type="predicted"/>
<keyword evidence="2" id="KW-1185">Reference proteome</keyword>
<comment type="caution">
    <text evidence="1">The sequence shown here is derived from an EMBL/GenBank/DDBJ whole genome shotgun (WGS) entry which is preliminary data.</text>
</comment>
<name>A0ACC1IH72_9FUNG</name>
<dbReference type="Proteomes" id="UP001150581">
    <property type="component" value="Unassembled WGS sequence"/>
</dbReference>
<accession>A0ACC1IH72</accession>
<sequence>MSKQSQSNKHERKHQHDSTDDDDDDERVDYIYVGTEFPTEQQQRSIDRRQNTWDGKSKGYSRDAFKGGFSAGYHGTVGSKDGWKPSTSFVSSRGSRAERREMRPEDFMDEEDLADRHAAQTISVKPQYLNASENQESDSIAASDMATEKQSDYKEGGGIVSAMAERVSAEFNALEQSSIKVGSKVGNQIMLLMGWKPGQGIGPLTTVVQQRQHSVSGDGDDQDKQRRLPPRPVALVDCEPPTQNRHGLGYGVDLDALPVNPDNGAEDLGTPALPALGAIFKSKEKTEDSKPKLASKAKKKRQQKTDMLRLSFGSFGEDEAEDEDDGQGSGIAGGMGRSKTQLERLADERAKPVPKRTMPQTQLSQMASLCHDGRPPLSGFELVRPADDLDALYYECPEVPSAYNGMRDQTKSLRWDSASATGSQLNLKDANNSGGSRFTMAGNRTKLSVMADAPKPPPAHEAVDAATATTALAGFMPFADNLKKQSHYCQYLETCAKIDDKNPSVSATVLSKLFSEKESQEFSRLAQVFRPNTTMLSRFTRATSDLDTAPEETTKVTEDKSAGSAKNKTIVRAVLDWVPSQLLCKRMGIAPPAHSIVNQPKQRNLDSVKSVDEQQQKTRGRRQQASDFIQWSNADFDNPSKAIEMVESFLVSDDITSSLHTDPAIIPKKRPNMALFESIFGDDADS</sequence>
<protein>
    <submittedName>
        <fullName evidence="1">Uncharacterized protein</fullName>
    </submittedName>
</protein>